<reference evidence="2" key="1">
    <citation type="submission" date="2020-02" db="EMBL/GenBank/DDBJ databases">
        <authorList>
            <person name="Meier V. D."/>
        </authorList>
    </citation>
    <scope>NUCLEOTIDE SEQUENCE</scope>
    <source>
        <strain evidence="2">AVDCRST_MAG20</strain>
    </source>
</reference>
<keyword evidence="1" id="KW-1133">Transmembrane helix</keyword>
<sequence>MIRLDIATVLLQWATGGLLFLWVTTRRREVGIGYGWLLRATFAVLAALALVTGRALEPVPVREVASLGVVLAATVALAASIVRRRAGVAGERAEEARKAARVAAMTGAPTSPKPPAAPPAPAPPEFPPVLDLVAPVIGAVGLVAAALDAGGGPALAVLRTLTGAAFLGAVTDAMLLGHWYLVQPGMARKPLLELVRWLTLIWPVEVLALLLPTGMLSVLSGSIADGYNGLLGWFWVACALATIVLCAVTRAALKERYYSAVMAATGFLYLAILTAFGTDLVARAVLAA</sequence>
<dbReference type="EMBL" id="CADCSY010000015">
    <property type="protein sequence ID" value="CAA9214685.1"/>
    <property type="molecule type" value="Genomic_DNA"/>
</dbReference>
<protein>
    <submittedName>
        <fullName evidence="2">Uncharacterized protein</fullName>
    </submittedName>
</protein>
<feature type="transmembrane region" description="Helical" evidence="1">
    <location>
        <begin position="260"/>
        <end position="286"/>
    </location>
</feature>
<feature type="transmembrane region" description="Helical" evidence="1">
    <location>
        <begin position="129"/>
        <end position="149"/>
    </location>
</feature>
<evidence type="ECO:0000256" key="1">
    <source>
        <dbReference type="SAM" id="Phobius"/>
    </source>
</evidence>
<keyword evidence="1" id="KW-0812">Transmembrane</keyword>
<gene>
    <name evidence="2" type="ORF">AVDCRST_MAG20-312</name>
</gene>
<feature type="transmembrane region" description="Helical" evidence="1">
    <location>
        <begin position="194"/>
        <end position="212"/>
    </location>
</feature>
<feature type="transmembrane region" description="Helical" evidence="1">
    <location>
        <begin position="161"/>
        <end position="182"/>
    </location>
</feature>
<feature type="transmembrane region" description="Helical" evidence="1">
    <location>
        <begin position="6"/>
        <end position="24"/>
    </location>
</feature>
<evidence type="ECO:0000313" key="2">
    <source>
        <dbReference type="EMBL" id="CAA9214685.1"/>
    </source>
</evidence>
<accession>A0A6J4H6I3</accession>
<keyword evidence="1" id="KW-0472">Membrane</keyword>
<organism evidence="2">
    <name type="scientific">uncultured Acidimicrobiales bacterium</name>
    <dbReference type="NCBI Taxonomy" id="310071"/>
    <lineage>
        <taxon>Bacteria</taxon>
        <taxon>Bacillati</taxon>
        <taxon>Actinomycetota</taxon>
        <taxon>Acidimicrobiia</taxon>
        <taxon>Acidimicrobiales</taxon>
        <taxon>environmental samples</taxon>
    </lineage>
</organism>
<feature type="transmembrane region" description="Helical" evidence="1">
    <location>
        <begin position="64"/>
        <end position="82"/>
    </location>
</feature>
<proteinExistence type="predicted"/>
<name>A0A6J4H6I3_9ACTN</name>
<feature type="transmembrane region" description="Helical" evidence="1">
    <location>
        <begin position="36"/>
        <end position="52"/>
    </location>
</feature>
<feature type="transmembrane region" description="Helical" evidence="1">
    <location>
        <begin position="232"/>
        <end position="253"/>
    </location>
</feature>
<dbReference type="AlphaFoldDB" id="A0A6J4H6I3"/>